<comment type="caution">
    <text evidence="10">The sequence shown here is derived from an EMBL/GenBank/DDBJ whole genome shotgun (WGS) entry which is preliminary data.</text>
</comment>
<evidence type="ECO:0000256" key="5">
    <source>
        <dbReference type="ARBA" id="ARBA00023136"/>
    </source>
</evidence>
<evidence type="ECO:0000259" key="9">
    <source>
        <dbReference type="Pfam" id="PF25198"/>
    </source>
</evidence>
<keyword evidence="3" id="KW-0309">Germination</keyword>
<name>A0ABT3X0S5_9BACL</name>
<keyword evidence="6" id="KW-0564">Palmitate</keyword>
<dbReference type="PANTHER" id="PTHR35789">
    <property type="entry name" value="SPORE GERMINATION PROTEIN B3"/>
    <property type="match status" value="1"/>
</dbReference>
<dbReference type="InterPro" id="IPR038501">
    <property type="entry name" value="Spore_GerAC_C_sf"/>
</dbReference>
<comment type="subcellular location">
    <subcellularLocation>
        <location evidence="1">Membrane</location>
        <topology evidence="1">Lipid-anchor</topology>
    </subcellularLocation>
</comment>
<dbReference type="PROSITE" id="PS51257">
    <property type="entry name" value="PROKAR_LIPOPROTEIN"/>
    <property type="match status" value="1"/>
</dbReference>
<dbReference type="InterPro" id="IPR008844">
    <property type="entry name" value="Spore_GerAC-like"/>
</dbReference>
<dbReference type="Pfam" id="PF05504">
    <property type="entry name" value="Spore_GerAC"/>
    <property type="match status" value="1"/>
</dbReference>
<keyword evidence="5" id="KW-0472">Membrane</keyword>
<keyword evidence="4" id="KW-0732">Signal</keyword>
<reference evidence="10 11" key="1">
    <citation type="submission" date="2022-11" db="EMBL/GenBank/DDBJ databases">
        <title>Study of microbial diversity in lake waters.</title>
        <authorList>
            <person name="Zhang J."/>
        </authorList>
    </citation>
    <scope>NUCLEOTIDE SEQUENCE [LARGE SCALE GENOMIC DNA]</scope>
    <source>
        <strain evidence="10 11">DT12</strain>
    </source>
</reference>
<dbReference type="Proteomes" id="UP001208017">
    <property type="component" value="Unassembled WGS sequence"/>
</dbReference>
<dbReference type="Pfam" id="PF25198">
    <property type="entry name" value="Spore_GerAC_N"/>
    <property type="match status" value="1"/>
</dbReference>
<dbReference type="EMBL" id="JAPMLT010000002">
    <property type="protein sequence ID" value="MCX7569573.1"/>
    <property type="molecule type" value="Genomic_DNA"/>
</dbReference>
<evidence type="ECO:0000259" key="8">
    <source>
        <dbReference type="Pfam" id="PF05504"/>
    </source>
</evidence>
<evidence type="ECO:0000256" key="7">
    <source>
        <dbReference type="ARBA" id="ARBA00023288"/>
    </source>
</evidence>
<evidence type="ECO:0000256" key="3">
    <source>
        <dbReference type="ARBA" id="ARBA00022544"/>
    </source>
</evidence>
<accession>A0ABT3X0S5</accession>
<sequence length="371" mass="42057">MVKRPFSKWGLALLCLAVLVTGCARQNILEDLGLVLAVGYDLADDGKLVLTVTMPEISREAQEKVQVITSKGDLSKEARENIAMSTDRQIVNGQLRTVVFSEKLARKGVWKTLDTILRDVNITSNVVVAITDGETRELLHTRFPDRPRIGRYLFELLRKEAKSFTVPRTNVHDFARLYYTRGADPYAPYVQLKNGAVRAAGTALFHRDRFVGSLSPEETKMLLLLQGKGQGGDIKHSFDTHNGKKEMVMLTFVRTNPKREIIVRPGKPVLVRYQVQVGGQVVEYTGDLDLTREKNKKIVEKSIEEGLSNRIIDLFEQLQHQYKSDPLGIGEAIRATGGYRPWTEEKWRDLYQNAEIEVKFDLRLVRTGMTK</sequence>
<comment type="similarity">
    <text evidence="2">Belongs to the GerABKC lipoprotein family.</text>
</comment>
<feature type="domain" description="Spore germination protein N-terminal" evidence="9">
    <location>
        <begin position="26"/>
        <end position="191"/>
    </location>
</feature>
<evidence type="ECO:0000256" key="4">
    <source>
        <dbReference type="ARBA" id="ARBA00022729"/>
    </source>
</evidence>
<evidence type="ECO:0000256" key="6">
    <source>
        <dbReference type="ARBA" id="ARBA00023139"/>
    </source>
</evidence>
<evidence type="ECO:0000256" key="1">
    <source>
        <dbReference type="ARBA" id="ARBA00004635"/>
    </source>
</evidence>
<protein>
    <submittedName>
        <fullName evidence="10">Ger(X)C family spore germination protein</fullName>
    </submittedName>
</protein>
<keyword evidence="11" id="KW-1185">Reference proteome</keyword>
<feature type="domain" description="Spore germination GerAC-like C-terminal" evidence="8">
    <location>
        <begin position="201"/>
        <end position="368"/>
    </location>
</feature>
<organism evidence="10 11">
    <name type="scientific">Tumebacillus lacus</name>
    <dbReference type="NCBI Taxonomy" id="2995335"/>
    <lineage>
        <taxon>Bacteria</taxon>
        <taxon>Bacillati</taxon>
        <taxon>Bacillota</taxon>
        <taxon>Bacilli</taxon>
        <taxon>Bacillales</taxon>
        <taxon>Alicyclobacillaceae</taxon>
        <taxon>Tumebacillus</taxon>
    </lineage>
</organism>
<evidence type="ECO:0000256" key="2">
    <source>
        <dbReference type="ARBA" id="ARBA00007886"/>
    </source>
</evidence>
<dbReference type="NCBIfam" id="TIGR02887">
    <property type="entry name" value="spore_ger_x_C"/>
    <property type="match status" value="1"/>
</dbReference>
<evidence type="ECO:0000313" key="10">
    <source>
        <dbReference type="EMBL" id="MCX7569573.1"/>
    </source>
</evidence>
<keyword evidence="7" id="KW-0449">Lipoprotein</keyword>
<gene>
    <name evidence="10" type="ORF">OS242_06325</name>
</gene>
<evidence type="ECO:0000313" key="11">
    <source>
        <dbReference type="Proteomes" id="UP001208017"/>
    </source>
</evidence>
<dbReference type="PANTHER" id="PTHR35789:SF1">
    <property type="entry name" value="SPORE GERMINATION PROTEIN B3"/>
    <property type="match status" value="1"/>
</dbReference>
<dbReference type="RefSeq" id="WP_267150810.1">
    <property type="nucleotide sequence ID" value="NZ_JAPMLT010000002.1"/>
</dbReference>
<dbReference type="InterPro" id="IPR046953">
    <property type="entry name" value="Spore_GerAC-like_C"/>
</dbReference>
<dbReference type="Gene3D" id="3.30.300.210">
    <property type="entry name" value="Nutrient germinant receptor protein C, domain 3"/>
    <property type="match status" value="1"/>
</dbReference>
<dbReference type="InterPro" id="IPR057336">
    <property type="entry name" value="GerAC_N"/>
</dbReference>
<proteinExistence type="inferred from homology"/>